<comment type="caution">
    <text evidence="1">The sequence shown here is derived from an EMBL/GenBank/DDBJ whole genome shotgun (WGS) entry which is preliminary data.</text>
</comment>
<name>A0A2A4B703_9SPHN</name>
<organism evidence="1 2">
    <name type="scientific">Sphingomonas spermidinifaciens</name>
    <dbReference type="NCBI Taxonomy" id="1141889"/>
    <lineage>
        <taxon>Bacteria</taxon>
        <taxon>Pseudomonadati</taxon>
        <taxon>Pseudomonadota</taxon>
        <taxon>Alphaproteobacteria</taxon>
        <taxon>Sphingomonadales</taxon>
        <taxon>Sphingomonadaceae</taxon>
        <taxon>Sphingomonas</taxon>
    </lineage>
</organism>
<proteinExistence type="predicted"/>
<evidence type="ECO:0000313" key="2">
    <source>
        <dbReference type="Proteomes" id="UP000218366"/>
    </source>
</evidence>
<dbReference type="EMBL" id="NWMW01000001">
    <property type="protein sequence ID" value="PCD03705.1"/>
    <property type="molecule type" value="Genomic_DNA"/>
</dbReference>
<keyword evidence="2" id="KW-1185">Reference proteome</keyword>
<dbReference type="AlphaFoldDB" id="A0A2A4B703"/>
<evidence type="ECO:0000313" key="1">
    <source>
        <dbReference type="EMBL" id="PCD03705.1"/>
    </source>
</evidence>
<accession>A0A2A4B703</accession>
<protein>
    <submittedName>
        <fullName evidence="1">Uncharacterized protein</fullName>
    </submittedName>
</protein>
<dbReference type="Proteomes" id="UP000218366">
    <property type="component" value="Unassembled WGS sequence"/>
</dbReference>
<dbReference type="RefSeq" id="WP_096342109.1">
    <property type="nucleotide sequence ID" value="NZ_NWMW01000001.1"/>
</dbReference>
<dbReference type="OrthoDB" id="7584655at2"/>
<sequence>MSRAVWIGGGAGLALAALAWSGAGDALARLDAARAIAADARAEAAPIDRLADAPWRLQAPSARAAAAAVAARIRDGAKRNGVLVERAGAGAPVGPGLARLDLSLSGPEKAVLAVADAIERESRGARWERWRLEATAGGVRLSGSVAVAWR</sequence>
<gene>
    <name evidence="1" type="ORF">COC42_04960</name>
</gene>
<reference evidence="1 2" key="1">
    <citation type="submission" date="2017-09" db="EMBL/GenBank/DDBJ databases">
        <title>Sphingomonas spermidinifaciens 9NM-10, whole genome shotgun sequence.</title>
        <authorList>
            <person name="Feng G."/>
            <person name="Zhu H."/>
        </authorList>
    </citation>
    <scope>NUCLEOTIDE SEQUENCE [LARGE SCALE GENOMIC DNA]</scope>
    <source>
        <strain evidence="1 2">9NM-10</strain>
    </source>
</reference>